<dbReference type="Proteomes" id="UP001417504">
    <property type="component" value="Unassembled WGS sequence"/>
</dbReference>
<comment type="caution">
    <text evidence="8">The sequence shown here is derived from an EMBL/GenBank/DDBJ whole genome shotgun (WGS) entry which is preliminary data.</text>
</comment>
<name>A0AAP0PSD2_9MAGN</name>
<keyword evidence="3" id="KW-0349">Heme</keyword>
<evidence type="ECO:0000256" key="2">
    <source>
        <dbReference type="ARBA" id="ARBA00010617"/>
    </source>
</evidence>
<proteinExistence type="inferred from homology"/>
<sequence length="86" mass="9643">MGSVFGKRYDVTQDTKELKELHEMLSNAMLIPSNITALANMWHITHDPKVWEEPLVFKPERFVESDGGTNVDVRGSDLRLAPFGAG</sequence>
<dbReference type="GO" id="GO:0020037">
    <property type="term" value="F:heme binding"/>
    <property type="evidence" value="ECO:0007669"/>
    <property type="project" value="InterPro"/>
</dbReference>
<dbReference type="GO" id="GO:0004497">
    <property type="term" value="F:monooxygenase activity"/>
    <property type="evidence" value="ECO:0007669"/>
    <property type="project" value="UniProtKB-KW"/>
</dbReference>
<dbReference type="EMBL" id="JBBNAE010000001">
    <property type="protein sequence ID" value="KAK9154778.1"/>
    <property type="molecule type" value="Genomic_DNA"/>
</dbReference>
<protein>
    <recommendedName>
        <fullName evidence="10">Cytochrome P450</fullName>
    </recommendedName>
</protein>
<dbReference type="GO" id="GO:0005506">
    <property type="term" value="F:iron ion binding"/>
    <property type="evidence" value="ECO:0007669"/>
    <property type="project" value="InterPro"/>
</dbReference>
<comment type="similarity">
    <text evidence="2">Belongs to the cytochrome P450 family.</text>
</comment>
<evidence type="ECO:0000256" key="5">
    <source>
        <dbReference type="ARBA" id="ARBA00023002"/>
    </source>
</evidence>
<gene>
    <name evidence="8" type="ORF">Sjap_002258</name>
</gene>
<accession>A0AAP0PSD2</accession>
<evidence type="ECO:0000256" key="6">
    <source>
        <dbReference type="ARBA" id="ARBA00023004"/>
    </source>
</evidence>
<dbReference type="PANTHER" id="PTHR47946">
    <property type="entry name" value="CYTOCHROME P450 78A7-RELATED"/>
    <property type="match status" value="1"/>
</dbReference>
<keyword evidence="4" id="KW-0479">Metal-binding</keyword>
<dbReference type="InterPro" id="IPR051996">
    <property type="entry name" value="Cytochrome_P450_78A"/>
</dbReference>
<evidence type="ECO:0000313" key="8">
    <source>
        <dbReference type="EMBL" id="KAK9154778.1"/>
    </source>
</evidence>
<evidence type="ECO:0000256" key="4">
    <source>
        <dbReference type="ARBA" id="ARBA00022723"/>
    </source>
</evidence>
<keyword evidence="5" id="KW-0560">Oxidoreductase</keyword>
<dbReference type="AlphaFoldDB" id="A0AAP0PSD2"/>
<keyword evidence="9" id="KW-1185">Reference proteome</keyword>
<dbReference type="InterPro" id="IPR036396">
    <property type="entry name" value="Cyt_P450_sf"/>
</dbReference>
<evidence type="ECO:0000256" key="3">
    <source>
        <dbReference type="ARBA" id="ARBA00022617"/>
    </source>
</evidence>
<dbReference type="SUPFAM" id="SSF48264">
    <property type="entry name" value="Cytochrome P450"/>
    <property type="match status" value="1"/>
</dbReference>
<dbReference type="InterPro" id="IPR001128">
    <property type="entry name" value="Cyt_P450"/>
</dbReference>
<dbReference type="GO" id="GO:0044550">
    <property type="term" value="P:secondary metabolite biosynthetic process"/>
    <property type="evidence" value="ECO:0007669"/>
    <property type="project" value="UniProtKB-ARBA"/>
</dbReference>
<dbReference type="PANTHER" id="PTHR47946:SF6">
    <property type="entry name" value="CYTOCHROME P450 78A7"/>
    <property type="match status" value="1"/>
</dbReference>
<evidence type="ECO:0000256" key="7">
    <source>
        <dbReference type="ARBA" id="ARBA00023033"/>
    </source>
</evidence>
<evidence type="ECO:0000313" key="9">
    <source>
        <dbReference type="Proteomes" id="UP001417504"/>
    </source>
</evidence>
<organism evidence="8 9">
    <name type="scientific">Stephania japonica</name>
    <dbReference type="NCBI Taxonomy" id="461633"/>
    <lineage>
        <taxon>Eukaryota</taxon>
        <taxon>Viridiplantae</taxon>
        <taxon>Streptophyta</taxon>
        <taxon>Embryophyta</taxon>
        <taxon>Tracheophyta</taxon>
        <taxon>Spermatophyta</taxon>
        <taxon>Magnoliopsida</taxon>
        <taxon>Ranunculales</taxon>
        <taxon>Menispermaceae</taxon>
        <taxon>Menispermoideae</taxon>
        <taxon>Cissampelideae</taxon>
        <taxon>Stephania</taxon>
    </lineage>
</organism>
<dbReference type="Pfam" id="PF00067">
    <property type="entry name" value="p450"/>
    <property type="match status" value="1"/>
</dbReference>
<reference evidence="8 9" key="1">
    <citation type="submission" date="2024-01" db="EMBL/GenBank/DDBJ databases">
        <title>Genome assemblies of Stephania.</title>
        <authorList>
            <person name="Yang L."/>
        </authorList>
    </citation>
    <scope>NUCLEOTIDE SEQUENCE [LARGE SCALE GENOMIC DNA]</scope>
    <source>
        <strain evidence="8">QJT</strain>
        <tissue evidence="8">Leaf</tissue>
    </source>
</reference>
<keyword evidence="7" id="KW-0503">Monooxygenase</keyword>
<dbReference type="GO" id="GO:0016705">
    <property type="term" value="F:oxidoreductase activity, acting on paired donors, with incorporation or reduction of molecular oxygen"/>
    <property type="evidence" value="ECO:0007669"/>
    <property type="project" value="InterPro"/>
</dbReference>
<evidence type="ECO:0008006" key="10">
    <source>
        <dbReference type="Google" id="ProtNLM"/>
    </source>
</evidence>
<keyword evidence="6" id="KW-0408">Iron</keyword>
<comment type="cofactor">
    <cofactor evidence="1">
        <name>heme</name>
        <dbReference type="ChEBI" id="CHEBI:30413"/>
    </cofactor>
</comment>
<dbReference type="Gene3D" id="1.10.630.10">
    <property type="entry name" value="Cytochrome P450"/>
    <property type="match status" value="1"/>
</dbReference>
<evidence type="ECO:0000256" key="1">
    <source>
        <dbReference type="ARBA" id="ARBA00001971"/>
    </source>
</evidence>